<feature type="transmembrane region" description="Helical" evidence="6">
    <location>
        <begin position="100"/>
        <end position="123"/>
    </location>
</feature>
<comment type="subcellular location">
    <subcellularLocation>
        <location evidence="1">Cell membrane</location>
        <topology evidence="1">Multi-pass membrane protein</topology>
    </subcellularLocation>
</comment>
<evidence type="ECO:0000256" key="1">
    <source>
        <dbReference type="ARBA" id="ARBA00004651"/>
    </source>
</evidence>
<evidence type="ECO:0000256" key="3">
    <source>
        <dbReference type="ARBA" id="ARBA00022692"/>
    </source>
</evidence>
<evidence type="ECO:0000256" key="2">
    <source>
        <dbReference type="ARBA" id="ARBA00022475"/>
    </source>
</evidence>
<evidence type="ECO:0000313" key="8">
    <source>
        <dbReference type="EMBL" id="CBH98669.1"/>
    </source>
</evidence>
<dbReference type="InterPro" id="IPR051542">
    <property type="entry name" value="Hydrogenase_cytochrome"/>
</dbReference>
<dbReference type="PANTHER" id="PTHR30485:SF2">
    <property type="entry name" value="BLL0597 PROTEIN"/>
    <property type="match status" value="1"/>
</dbReference>
<dbReference type="Pfam" id="PF01292">
    <property type="entry name" value="Ni_hydr_CYTB"/>
    <property type="match status" value="1"/>
</dbReference>
<dbReference type="GO" id="GO:0009055">
    <property type="term" value="F:electron transfer activity"/>
    <property type="evidence" value="ECO:0007669"/>
    <property type="project" value="InterPro"/>
</dbReference>
<proteinExistence type="predicted"/>
<organism evidence="8">
    <name type="scientific">mine drainage metagenome</name>
    <dbReference type="NCBI Taxonomy" id="410659"/>
    <lineage>
        <taxon>unclassified sequences</taxon>
        <taxon>metagenomes</taxon>
        <taxon>ecological metagenomes</taxon>
    </lineage>
</organism>
<evidence type="ECO:0000256" key="6">
    <source>
        <dbReference type="SAM" id="Phobius"/>
    </source>
</evidence>
<keyword evidence="3 6" id="KW-0812">Transmembrane</keyword>
<sequence>MTEPAACGADDRIPLALRLYHWALAASFVGAWALESAWREAHEWLGYTLAGLLLWRLLYGLSGPQALRFATFIVGPRRVWRYAVDLRHGRAALRTGYNPLAGWAIAGQMLLLGAVAFSGHLLTTDAFWGDETLQSAHALLVDGMWTMIGLHLGGVTLASLRSRRVLPLAMLSGRRYPH</sequence>
<dbReference type="PANTHER" id="PTHR30485">
    <property type="entry name" value="NI/FE-HYDROGENASE 1 B-TYPE CYTOCHROME SUBUNIT"/>
    <property type="match status" value="1"/>
</dbReference>
<dbReference type="SUPFAM" id="SSF81342">
    <property type="entry name" value="Transmembrane di-heme cytochromes"/>
    <property type="match status" value="1"/>
</dbReference>
<accession>E6PUR2</accession>
<dbReference type="GO" id="GO:0022904">
    <property type="term" value="P:respiratory electron transport chain"/>
    <property type="evidence" value="ECO:0007669"/>
    <property type="project" value="InterPro"/>
</dbReference>
<evidence type="ECO:0000256" key="5">
    <source>
        <dbReference type="ARBA" id="ARBA00023136"/>
    </source>
</evidence>
<protein>
    <submittedName>
        <fullName evidence="8">Putative Cytochrome b561 family protein</fullName>
    </submittedName>
</protein>
<comment type="caution">
    <text evidence="8">The sequence shown here is derived from an EMBL/GenBank/DDBJ whole genome shotgun (WGS) entry which is preliminary data.</text>
</comment>
<dbReference type="GO" id="GO:0020037">
    <property type="term" value="F:heme binding"/>
    <property type="evidence" value="ECO:0007669"/>
    <property type="project" value="TreeGrafter"/>
</dbReference>
<dbReference type="GO" id="GO:0005886">
    <property type="term" value="C:plasma membrane"/>
    <property type="evidence" value="ECO:0007669"/>
    <property type="project" value="UniProtKB-SubCell"/>
</dbReference>
<dbReference type="EMBL" id="CABM01000059">
    <property type="protein sequence ID" value="CBH98669.1"/>
    <property type="molecule type" value="Genomic_DNA"/>
</dbReference>
<name>E6PUR2_9ZZZZ</name>
<keyword evidence="4 6" id="KW-1133">Transmembrane helix</keyword>
<gene>
    <name evidence="8" type="ORF">CARN2_4151</name>
</gene>
<dbReference type="AlphaFoldDB" id="E6PUR2"/>
<dbReference type="InterPro" id="IPR011577">
    <property type="entry name" value="Cyt_b561_bac/Ni-Hgenase"/>
</dbReference>
<evidence type="ECO:0000256" key="4">
    <source>
        <dbReference type="ARBA" id="ARBA00022989"/>
    </source>
</evidence>
<keyword evidence="5 6" id="KW-0472">Membrane</keyword>
<evidence type="ECO:0000259" key="7">
    <source>
        <dbReference type="Pfam" id="PF01292"/>
    </source>
</evidence>
<dbReference type="InterPro" id="IPR016174">
    <property type="entry name" value="Di-haem_cyt_TM"/>
</dbReference>
<feature type="transmembrane region" description="Helical" evidence="6">
    <location>
        <begin position="19"/>
        <end position="38"/>
    </location>
</feature>
<feature type="transmembrane region" description="Helical" evidence="6">
    <location>
        <begin position="143"/>
        <end position="160"/>
    </location>
</feature>
<dbReference type="Gene3D" id="1.20.950.20">
    <property type="entry name" value="Transmembrane di-heme cytochromes, Chain C"/>
    <property type="match status" value="1"/>
</dbReference>
<keyword evidence="2" id="KW-1003">Cell membrane</keyword>
<reference evidence="8" key="1">
    <citation type="submission" date="2009-10" db="EMBL/GenBank/DDBJ databases">
        <title>Diversity of trophic interactions inside an arsenic-rich microbial ecosystem.</title>
        <authorList>
            <person name="Bertin P.N."/>
            <person name="Heinrich-Salmeron A."/>
            <person name="Pelletier E."/>
            <person name="Goulhen-Chollet F."/>
            <person name="Arsene-Ploetze F."/>
            <person name="Gallien S."/>
            <person name="Calteau A."/>
            <person name="Vallenet D."/>
            <person name="Casiot C."/>
            <person name="Chane-Woon-Ming B."/>
            <person name="Giloteaux L."/>
            <person name="Barakat M."/>
            <person name="Bonnefoy V."/>
            <person name="Bruneel O."/>
            <person name="Chandler M."/>
            <person name="Cleiss J."/>
            <person name="Duran R."/>
            <person name="Elbaz-Poulichet F."/>
            <person name="Fonknechten N."/>
            <person name="Lauga B."/>
            <person name="Mornico D."/>
            <person name="Ortet P."/>
            <person name="Schaeffer C."/>
            <person name="Siguier P."/>
            <person name="Alexander Thil Smith A."/>
            <person name="Van Dorsselaer A."/>
            <person name="Weissenbach J."/>
            <person name="Medigue C."/>
            <person name="Le Paslier D."/>
        </authorList>
    </citation>
    <scope>NUCLEOTIDE SEQUENCE</scope>
</reference>
<feature type="domain" description="Cytochrome b561 bacterial/Ni-hydrogenase" evidence="7">
    <location>
        <begin position="13"/>
        <end position="173"/>
    </location>
</feature>